<evidence type="ECO:0000313" key="1">
    <source>
        <dbReference type="EMBL" id="PWN58424.1"/>
    </source>
</evidence>
<organism evidence="1 2">
    <name type="scientific">Chryseobacterium viscerum</name>
    <dbReference type="NCBI Taxonomy" id="1037377"/>
    <lineage>
        <taxon>Bacteria</taxon>
        <taxon>Pseudomonadati</taxon>
        <taxon>Bacteroidota</taxon>
        <taxon>Flavobacteriia</taxon>
        <taxon>Flavobacteriales</taxon>
        <taxon>Weeksellaceae</taxon>
        <taxon>Chryseobacterium group</taxon>
        <taxon>Chryseobacterium</taxon>
    </lineage>
</organism>
<dbReference type="AlphaFoldDB" id="A0A316WAL6"/>
<gene>
    <name evidence="1" type="ORF">C1634_023010</name>
</gene>
<name>A0A316WAL6_9FLAO</name>
<sequence>MKYFTFDPFGNESLTVTFRCDKCGTEVISDEIVIPSPNYAAESATDSQTQEEGYAICDNCHKQFDVDIFSTYAGGDGSISELNEDHVVEVTEYAQPYYEEQYEAISSNTLFLQTFKNEIVGLQELNELKIDNLSAHRTLKRQIFVGVIASMETYLSDAFINTTLKSKECTKKFVSTFREFKDRSFSLNELYDYHEKIETICKQAMLDVIYHNLPKIKGMYKDTLGIDIGNIGTPYKAVLIRHDLVHRNGKTKDGNEVIIDKIIIDNLINDIRTFIEQVDEKIDALNDGLPF</sequence>
<dbReference type="Proteomes" id="UP000236413">
    <property type="component" value="Unassembled WGS sequence"/>
</dbReference>
<reference evidence="1 2" key="1">
    <citation type="submission" date="2018-04" db="EMBL/GenBank/DDBJ databases">
        <title>Chryseobacterium oncorhynchi 701B-08T from rainbow trout, and Chryseobacterium viscerum 687B-08T from diseased fish.</title>
        <authorList>
            <person name="Jeong J.-J."/>
            <person name="Lee Y.J."/>
            <person name="Pathiraja D."/>
            <person name="Park B."/>
            <person name="Choi I.-G."/>
            <person name="Kim K.D."/>
        </authorList>
    </citation>
    <scope>NUCLEOTIDE SEQUENCE [LARGE SCALE GENOMIC DNA]</scope>
    <source>
        <strain evidence="1 2">687B-08</strain>
    </source>
</reference>
<comment type="caution">
    <text evidence="1">The sequence shown here is derived from an EMBL/GenBank/DDBJ whole genome shotgun (WGS) entry which is preliminary data.</text>
</comment>
<dbReference type="EMBL" id="PPEG02000011">
    <property type="protein sequence ID" value="PWN58424.1"/>
    <property type="molecule type" value="Genomic_DNA"/>
</dbReference>
<protein>
    <submittedName>
        <fullName evidence="1">Uncharacterized protein</fullName>
    </submittedName>
</protein>
<dbReference type="RefSeq" id="WP_109739197.1">
    <property type="nucleotide sequence ID" value="NZ_PPEG02000011.1"/>
</dbReference>
<proteinExistence type="predicted"/>
<evidence type="ECO:0000313" key="2">
    <source>
        <dbReference type="Proteomes" id="UP000236413"/>
    </source>
</evidence>
<accession>A0A316WAL6</accession>